<protein>
    <submittedName>
        <fullName evidence="1">Uncharacterized protein</fullName>
    </submittedName>
</protein>
<sequence length="247" mass="28544">MQITLRGYDYYYRWYPDGENFHVPLTPDLHIAIRHYHSVVSARLEKMLGLEKYLKHVILLRLRVELYAHQVADKALEEVLLGIKTETCDHKPLDSICLKAMSEAEAVECIRDAVLPVFRPALASYSRSRALHAMRILALYFPGIQGEYESYTFQRNINLDLKSLTAVDAVNRKPILSVGDFCLPSNVRDWKAMVFNPVRHARIRRLLSRGGSDAASDVFHSPNDRKRWFCRAGEKLGLELSWEMIWV</sequence>
<reference evidence="1 2" key="1">
    <citation type="submission" date="2019-09" db="EMBL/GenBank/DDBJ databases">
        <title>Draft genome of the ectomycorrhizal ascomycete Sphaerosporella brunnea.</title>
        <authorList>
            <consortium name="DOE Joint Genome Institute"/>
            <person name="Benucci G.M."/>
            <person name="Marozzi G."/>
            <person name="Antonielli L."/>
            <person name="Sanchez S."/>
            <person name="Marco P."/>
            <person name="Wang X."/>
            <person name="Falini L.B."/>
            <person name="Barry K."/>
            <person name="Haridas S."/>
            <person name="Lipzen A."/>
            <person name="Labutti K."/>
            <person name="Grigoriev I.V."/>
            <person name="Murat C."/>
            <person name="Martin F."/>
            <person name="Albertini E."/>
            <person name="Donnini D."/>
            <person name="Bonito G."/>
        </authorList>
    </citation>
    <scope>NUCLEOTIDE SEQUENCE [LARGE SCALE GENOMIC DNA]</scope>
    <source>
        <strain evidence="1 2">Sb_GMNB300</strain>
    </source>
</reference>
<gene>
    <name evidence="1" type="ORF">FN846DRAFT_912597</name>
</gene>
<dbReference type="EMBL" id="VXIS01000318">
    <property type="protein sequence ID" value="KAA8894703.1"/>
    <property type="molecule type" value="Genomic_DNA"/>
</dbReference>
<accession>A0A5J5EHV6</accession>
<keyword evidence="2" id="KW-1185">Reference proteome</keyword>
<comment type="caution">
    <text evidence="1">The sequence shown here is derived from an EMBL/GenBank/DDBJ whole genome shotgun (WGS) entry which is preliminary data.</text>
</comment>
<proteinExistence type="predicted"/>
<dbReference type="OrthoDB" id="10614854at2759"/>
<name>A0A5J5EHV6_9PEZI</name>
<evidence type="ECO:0000313" key="2">
    <source>
        <dbReference type="Proteomes" id="UP000326924"/>
    </source>
</evidence>
<dbReference type="InParanoid" id="A0A5J5EHV6"/>
<evidence type="ECO:0000313" key="1">
    <source>
        <dbReference type="EMBL" id="KAA8894703.1"/>
    </source>
</evidence>
<dbReference type="Proteomes" id="UP000326924">
    <property type="component" value="Unassembled WGS sequence"/>
</dbReference>
<organism evidence="1 2">
    <name type="scientific">Sphaerosporella brunnea</name>
    <dbReference type="NCBI Taxonomy" id="1250544"/>
    <lineage>
        <taxon>Eukaryota</taxon>
        <taxon>Fungi</taxon>
        <taxon>Dikarya</taxon>
        <taxon>Ascomycota</taxon>
        <taxon>Pezizomycotina</taxon>
        <taxon>Pezizomycetes</taxon>
        <taxon>Pezizales</taxon>
        <taxon>Pyronemataceae</taxon>
        <taxon>Sphaerosporella</taxon>
    </lineage>
</organism>
<dbReference type="AlphaFoldDB" id="A0A5J5EHV6"/>